<protein>
    <submittedName>
        <fullName evidence="1">Uncharacterized protein</fullName>
    </submittedName>
</protein>
<dbReference type="EnsemblPlants" id="OPUNC01G13440.1">
    <property type="protein sequence ID" value="OPUNC01G13440.1"/>
    <property type="gene ID" value="OPUNC01G13440"/>
</dbReference>
<proteinExistence type="predicted"/>
<organism evidence="1">
    <name type="scientific">Oryza punctata</name>
    <name type="common">Red rice</name>
    <dbReference type="NCBI Taxonomy" id="4537"/>
    <lineage>
        <taxon>Eukaryota</taxon>
        <taxon>Viridiplantae</taxon>
        <taxon>Streptophyta</taxon>
        <taxon>Embryophyta</taxon>
        <taxon>Tracheophyta</taxon>
        <taxon>Spermatophyta</taxon>
        <taxon>Magnoliopsida</taxon>
        <taxon>Liliopsida</taxon>
        <taxon>Poales</taxon>
        <taxon>Poaceae</taxon>
        <taxon>BOP clade</taxon>
        <taxon>Oryzoideae</taxon>
        <taxon>Oryzeae</taxon>
        <taxon>Oryzinae</taxon>
        <taxon>Oryza</taxon>
    </lineage>
</organism>
<name>A0A0E0JHW6_ORYPU</name>
<keyword evidence="2" id="KW-1185">Reference proteome</keyword>
<reference evidence="1" key="2">
    <citation type="submission" date="2018-05" db="EMBL/GenBank/DDBJ databases">
        <title>OpunRS2 (Oryza punctata Reference Sequence Version 2).</title>
        <authorList>
            <person name="Zhang J."/>
            <person name="Kudrna D."/>
            <person name="Lee S."/>
            <person name="Talag J."/>
            <person name="Welchert J."/>
            <person name="Wing R.A."/>
        </authorList>
    </citation>
    <scope>NUCLEOTIDE SEQUENCE [LARGE SCALE GENOMIC DNA]</scope>
</reference>
<dbReference type="Gramene" id="OPUNC01G13440.1">
    <property type="protein sequence ID" value="OPUNC01G13440.1"/>
    <property type="gene ID" value="OPUNC01G13440"/>
</dbReference>
<dbReference type="Proteomes" id="UP000026962">
    <property type="component" value="Chromosome 1"/>
</dbReference>
<evidence type="ECO:0000313" key="2">
    <source>
        <dbReference type="Proteomes" id="UP000026962"/>
    </source>
</evidence>
<sequence>MLIGRLTERRARLISRTPSIRRPIAPADKVIVLLADAVLRHGHWRKGGHRFQLLPLGEEKGSLAQAALYIFAIRSTDILLI</sequence>
<reference evidence="1" key="1">
    <citation type="submission" date="2015-04" db="UniProtKB">
        <authorList>
            <consortium name="EnsemblPlants"/>
        </authorList>
    </citation>
    <scope>IDENTIFICATION</scope>
</reference>
<evidence type="ECO:0000313" key="1">
    <source>
        <dbReference type="EnsemblPlants" id="OPUNC01G13440.1"/>
    </source>
</evidence>
<dbReference type="HOGENOM" id="CLU_2577960_0_0_1"/>
<dbReference type="AlphaFoldDB" id="A0A0E0JHW6"/>
<accession>A0A0E0JHW6</accession>